<sequence>MAIDSTLASFLDLLALLDEPTFRWGPAELRAAFQWGSTLQQLLGDANAAAIVRLRLQDVNHQLPAGLQALLPVIGQQPLQLTLERLLLRNLSTTTNQPVAWLEAVLAAYIAAVVLPSAPEQQKDAERQLTDTLSRLQQQAAVQGIVQQAAQQAAAAAAAQLGSRRGCGNEGDTPGDASLRGQEAQQQQQLKEEALRYLTSPACLELAAVAQLLTQRAQHAEARQPVAELAEQHEDSLAALLHSPATELELELLCWVALLPGWEAALHRLAGFGEGALAGRRGSSDSALGESKSSRSHTHAAQQQATQLLCGAFACQPQALLRRCRPELLAEVCRQSFRFTCGYAALLQQQQRAAAEGTEREAAAAKRLLAHATKHCDHVSQYLRAKCCC</sequence>
<name>A0A9D4TM43_CHLVU</name>
<evidence type="ECO:0000313" key="3">
    <source>
        <dbReference type="Proteomes" id="UP001055712"/>
    </source>
</evidence>
<accession>A0A9D4TM43</accession>
<protein>
    <submittedName>
        <fullName evidence="2">Uncharacterized protein</fullName>
    </submittedName>
</protein>
<feature type="region of interest" description="Disordered" evidence="1">
    <location>
        <begin position="164"/>
        <end position="185"/>
    </location>
</feature>
<evidence type="ECO:0000313" key="2">
    <source>
        <dbReference type="EMBL" id="KAI3429499.1"/>
    </source>
</evidence>
<proteinExistence type="predicted"/>
<dbReference type="AlphaFoldDB" id="A0A9D4TM43"/>
<comment type="caution">
    <text evidence="2">The sequence shown here is derived from an EMBL/GenBank/DDBJ whole genome shotgun (WGS) entry which is preliminary data.</text>
</comment>
<dbReference type="Proteomes" id="UP001055712">
    <property type="component" value="Unassembled WGS sequence"/>
</dbReference>
<gene>
    <name evidence="2" type="ORF">D9Q98_005588</name>
</gene>
<evidence type="ECO:0000256" key="1">
    <source>
        <dbReference type="SAM" id="MobiDB-lite"/>
    </source>
</evidence>
<organism evidence="2 3">
    <name type="scientific">Chlorella vulgaris</name>
    <name type="common">Green alga</name>
    <dbReference type="NCBI Taxonomy" id="3077"/>
    <lineage>
        <taxon>Eukaryota</taxon>
        <taxon>Viridiplantae</taxon>
        <taxon>Chlorophyta</taxon>
        <taxon>core chlorophytes</taxon>
        <taxon>Trebouxiophyceae</taxon>
        <taxon>Chlorellales</taxon>
        <taxon>Chlorellaceae</taxon>
        <taxon>Chlorella clade</taxon>
        <taxon>Chlorella</taxon>
    </lineage>
</organism>
<reference evidence="2" key="1">
    <citation type="journal article" date="2019" name="Plant J.">
        <title>Chlorella vulgaris genome assembly and annotation reveals the molecular basis for metabolic acclimation to high light conditions.</title>
        <authorList>
            <person name="Cecchin M."/>
            <person name="Marcolungo L."/>
            <person name="Rossato M."/>
            <person name="Girolomoni L."/>
            <person name="Cosentino E."/>
            <person name="Cuine S."/>
            <person name="Li-Beisson Y."/>
            <person name="Delledonne M."/>
            <person name="Ballottari M."/>
        </authorList>
    </citation>
    <scope>NUCLEOTIDE SEQUENCE</scope>
    <source>
        <strain evidence="2">211/11P</strain>
    </source>
</reference>
<keyword evidence="3" id="KW-1185">Reference proteome</keyword>
<reference evidence="2" key="2">
    <citation type="submission" date="2020-11" db="EMBL/GenBank/DDBJ databases">
        <authorList>
            <person name="Cecchin M."/>
            <person name="Marcolungo L."/>
            <person name="Rossato M."/>
            <person name="Girolomoni L."/>
            <person name="Cosentino E."/>
            <person name="Cuine S."/>
            <person name="Li-Beisson Y."/>
            <person name="Delledonne M."/>
            <person name="Ballottari M."/>
        </authorList>
    </citation>
    <scope>NUCLEOTIDE SEQUENCE</scope>
    <source>
        <strain evidence="2">211/11P</strain>
        <tissue evidence="2">Whole cell</tissue>
    </source>
</reference>
<dbReference type="EMBL" id="SIDB01000008">
    <property type="protein sequence ID" value="KAI3429499.1"/>
    <property type="molecule type" value="Genomic_DNA"/>
</dbReference>